<evidence type="ECO:0000313" key="1">
    <source>
        <dbReference type="EMBL" id="GBP01828.1"/>
    </source>
</evidence>
<keyword evidence="2" id="KW-1185">Reference proteome</keyword>
<dbReference type="AlphaFoldDB" id="A0A4C1SKU4"/>
<gene>
    <name evidence="1" type="ORF">EVAR_60369_1</name>
</gene>
<reference evidence="1 2" key="1">
    <citation type="journal article" date="2019" name="Commun. Biol.">
        <title>The bagworm genome reveals a unique fibroin gene that provides high tensile strength.</title>
        <authorList>
            <person name="Kono N."/>
            <person name="Nakamura H."/>
            <person name="Ohtoshi R."/>
            <person name="Tomita M."/>
            <person name="Numata K."/>
            <person name="Arakawa K."/>
        </authorList>
    </citation>
    <scope>NUCLEOTIDE SEQUENCE [LARGE SCALE GENOMIC DNA]</scope>
</reference>
<evidence type="ECO:0000313" key="2">
    <source>
        <dbReference type="Proteomes" id="UP000299102"/>
    </source>
</evidence>
<organism evidence="1 2">
    <name type="scientific">Eumeta variegata</name>
    <name type="common">Bagworm moth</name>
    <name type="synonym">Eumeta japonica</name>
    <dbReference type="NCBI Taxonomy" id="151549"/>
    <lineage>
        <taxon>Eukaryota</taxon>
        <taxon>Metazoa</taxon>
        <taxon>Ecdysozoa</taxon>
        <taxon>Arthropoda</taxon>
        <taxon>Hexapoda</taxon>
        <taxon>Insecta</taxon>
        <taxon>Pterygota</taxon>
        <taxon>Neoptera</taxon>
        <taxon>Endopterygota</taxon>
        <taxon>Lepidoptera</taxon>
        <taxon>Glossata</taxon>
        <taxon>Ditrysia</taxon>
        <taxon>Tineoidea</taxon>
        <taxon>Psychidae</taxon>
        <taxon>Oiketicinae</taxon>
        <taxon>Eumeta</taxon>
    </lineage>
</organism>
<dbReference type="Proteomes" id="UP000299102">
    <property type="component" value="Unassembled WGS sequence"/>
</dbReference>
<name>A0A4C1SKU4_EUMVA</name>
<dbReference type="EMBL" id="BGZK01003486">
    <property type="protein sequence ID" value="GBP01828.1"/>
    <property type="molecule type" value="Genomic_DNA"/>
</dbReference>
<comment type="caution">
    <text evidence="1">The sequence shown here is derived from an EMBL/GenBank/DDBJ whole genome shotgun (WGS) entry which is preliminary data.</text>
</comment>
<proteinExistence type="predicted"/>
<accession>A0A4C1SKU4</accession>
<protein>
    <submittedName>
        <fullName evidence="1">Uncharacterized protein</fullName>
    </submittedName>
</protein>
<sequence>MTTFRRGIVVMRARCAPPPPNHVICDPKTGASCALRCINTNRCAADSRESINEQKLDYKSFSIFYQRLGNIPILRDLLTGQCNTLGHKTGAGT</sequence>